<dbReference type="Gene3D" id="1.10.260.40">
    <property type="entry name" value="lambda repressor-like DNA-binding domains"/>
    <property type="match status" value="1"/>
</dbReference>
<dbReference type="PROSITE" id="PS50943">
    <property type="entry name" value="HTH_CROC1"/>
    <property type="match status" value="1"/>
</dbReference>
<gene>
    <name evidence="2" type="ORF">LIZ65_10330</name>
</gene>
<proteinExistence type="predicted"/>
<organism evidence="2 3">
    <name type="scientific">Bariatricus massiliensis</name>
    <dbReference type="NCBI Taxonomy" id="1745713"/>
    <lineage>
        <taxon>Bacteria</taxon>
        <taxon>Bacillati</taxon>
        <taxon>Bacillota</taxon>
        <taxon>Clostridia</taxon>
        <taxon>Lachnospirales</taxon>
        <taxon>Lachnospiraceae</taxon>
        <taxon>Bariatricus</taxon>
    </lineage>
</organism>
<dbReference type="InterPro" id="IPR010982">
    <property type="entry name" value="Lambda_DNA-bd_dom_sf"/>
</dbReference>
<dbReference type="Pfam" id="PF13443">
    <property type="entry name" value="HTH_26"/>
    <property type="match status" value="1"/>
</dbReference>
<reference evidence="2 3" key="1">
    <citation type="submission" date="2021-10" db="EMBL/GenBank/DDBJ databases">
        <title>Collection of gut derived symbiotic bacterial strains cultured from healthy donors.</title>
        <authorList>
            <person name="Lin H."/>
            <person name="Littmann E."/>
            <person name="Kohout C."/>
            <person name="Pamer E.G."/>
        </authorList>
    </citation>
    <scope>NUCLEOTIDE SEQUENCE [LARGE SCALE GENOMIC DNA]</scope>
    <source>
        <strain evidence="2 3">DFI.1.165</strain>
    </source>
</reference>
<accession>A0ABS8DGX9</accession>
<feature type="domain" description="HTH cro/C1-type" evidence="1">
    <location>
        <begin position="3"/>
        <end position="51"/>
    </location>
</feature>
<dbReference type="EMBL" id="JAJCIS010000005">
    <property type="protein sequence ID" value="MCB7387682.1"/>
    <property type="molecule type" value="Genomic_DNA"/>
</dbReference>
<evidence type="ECO:0000313" key="3">
    <source>
        <dbReference type="Proteomes" id="UP001299546"/>
    </source>
</evidence>
<evidence type="ECO:0000259" key="1">
    <source>
        <dbReference type="PROSITE" id="PS50943"/>
    </source>
</evidence>
<name>A0ABS8DGX9_9FIRM</name>
<dbReference type="SMART" id="SM00530">
    <property type="entry name" value="HTH_XRE"/>
    <property type="match status" value="1"/>
</dbReference>
<protein>
    <submittedName>
        <fullName evidence="2">Helix-turn-helix domain-containing protein</fullName>
    </submittedName>
</protein>
<evidence type="ECO:0000313" key="2">
    <source>
        <dbReference type="EMBL" id="MCB7387682.1"/>
    </source>
</evidence>
<comment type="caution">
    <text evidence="2">The sequence shown here is derived from an EMBL/GenBank/DDBJ whole genome shotgun (WGS) entry which is preliminary data.</text>
</comment>
<dbReference type="CDD" id="cd00093">
    <property type="entry name" value="HTH_XRE"/>
    <property type="match status" value="1"/>
</dbReference>
<keyword evidence="3" id="KW-1185">Reference proteome</keyword>
<sequence length="57" mass="6509">MYKRNLTIRQVSILTDIPKSSIENIMSGKTDPRLGTLERLAKGLNIRISDLYDSPFK</sequence>
<dbReference type="SUPFAM" id="SSF47413">
    <property type="entry name" value="lambda repressor-like DNA-binding domains"/>
    <property type="match status" value="1"/>
</dbReference>
<dbReference type="RefSeq" id="WP_227183565.1">
    <property type="nucleotide sequence ID" value="NZ_JAJCIQ010000006.1"/>
</dbReference>
<dbReference type="InterPro" id="IPR001387">
    <property type="entry name" value="Cro/C1-type_HTH"/>
</dbReference>
<dbReference type="Proteomes" id="UP001299546">
    <property type="component" value="Unassembled WGS sequence"/>
</dbReference>